<dbReference type="InterPro" id="IPR037225">
    <property type="entry name" value="Nuo51_FMN-bd_sf"/>
</dbReference>
<dbReference type="SUPFAM" id="SSF52833">
    <property type="entry name" value="Thioredoxin-like"/>
    <property type="match status" value="1"/>
</dbReference>
<dbReference type="Pfam" id="PF10589">
    <property type="entry name" value="NADH_4Fe-4S"/>
    <property type="match status" value="1"/>
</dbReference>
<evidence type="ECO:0000256" key="2">
    <source>
        <dbReference type="ARBA" id="ARBA00022485"/>
    </source>
</evidence>
<dbReference type="STRING" id="1499967.U27_00933"/>
<reference evidence="9" key="1">
    <citation type="journal article" date="2015" name="PeerJ">
        <title>First genomic representation of candidate bacterial phylum KSB3 points to enhanced environmental sensing as a trigger of wastewater bulking.</title>
        <authorList>
            <person name="Sekiguchi Y."/>
            <person name="Ohashi A."/>
            <person name="Parks D.H."/>
            <person name="Yamauchi T."/>
            <person name="Tyson G.W."/>
            <person name="Hugenholtz P."/>
        </authorList>
    </citation>
    <scope>NUCLEOTIDE SEQUENCE [LARGE SCALE GENOMIC DNA]</scope>
</reference>
<evidence type="ECO:0000313" key="10">
    <source>
        <dbReference type="Proteomes" id="UP000030661"/>
    </source>
</evidence>
<evidence type="ECO:0000259" key="6">
    <source>
        <dbReference type="Pfam" id="PF01512"/>
    </source>
</evidence>
<organism evidence="9">
    <name type="scientific">Vecturithrix granuli</name>
    <dbReference type="NCBI Taxonomy" id="1499967"/>
    <lineage>
        <taxon>Bacteria</taxon>
        <taxon>Candidatus Moduliflexota</taxon>
        <taxon>Candidatus Vecturitrichia</taxon>
        <taxon>Candidatus Vecturitrichales</taxon>
        <taxon>Candidatus Vecturitrichaceae</taxon>
        <taxon>Candidatus Vecturithrix</taxon>
    </lineage>
</organism>
<dbReference type="Gene3D" id="3.10.20.600">
    <property type="match status" value="1"/>
</dbReference>
<dbReference type="EMBL" id="DF820476">
    <property type="protein sequence ID" value="GAK61035.1"/>
    <property type="molecule type" value="Genomic_DNA"/>
</dbReference>
<dbReference type="Pfam" id="PF10531">
    <property type="entry name" value="SLBB"/>
    <property type="match status" value="1"/>
</dbReference>
<evidence type="ECO:0000256" key="5">
    <source>
        <dbReference type="ARBA" id="ARBA00023014"/>
    </source>
</evidence>
<dbReference type="SUPFAM" id="SSF142984">
    <property type="entry name" value="Nqo1 middle domain-like"/>
    <property type="match status" value="1"/>
</dbReference>
<keyword evidence="3" id="KW-0479">Metal-binding</keyword>
<keyword evidence="2" id="KW-0004">4Fe-4S</keyword>
<dbReference type="SUPFAM" id="SSF142019">
    <property type="entry name" value="Nqo1 FMN-binding domain-like"/>
    <property type="match status" value="1"/>
</dbReference>
<dbReference type="GO" id="GO:0051539">
    <property type="term" value="F:4 iron, 4 sulfur cluster binding"/>
    <property type="evidence" value="ECO:0007669"/>
    <property type="project" value="UniProtKB-KW"/>
</dbReference>
<dbReference type="CDD" id="cd02980">
    <property type="entry name" value="TRX_Fd_family"/>
    <property type="match status" value="1"/>
</dbReference>
<evidence type="ECO:0000256" key="1">
    <source>
        <dbReference type="ARBA" id="ARBA00007523"/>
    </source>
</evidence>
<dbReference type="InterPro" id="IPR036249">
    <property type="entry name" value="Thioredoxin-like_sf"/>
</dbReference>
<dbReference type="Pfam" id="PF01512">
    <property type="entry name" value="Complex1_51K"/>
    <property type="match status" value="1"/>
</dbReference>
<sequence>MTKLTDKCCPKCIDSDFQRCPKFTECLAKRPLAECHDDEKCIEKRDAIIHNIRYGNGILLKLTTGSYIPESEIGALVNVIVTELRRKELTHVSLAVTGGLGNIAEAPFLAVWSPEVPTIVYARVTPDMIPRIINEHLEQQQIVEEWVLGQFSDDTKKLLDSVPVIQYLDFFHSQNLRVSRRCGVIDPENLDEFFLEEGFLALSKALNRMTPDEVVNLIGVSGLRSRGGTSQLVAAKWKRMLTGEKRKQQVLPPQDQAREQKRYLICNAHEGYHLSLKDRNLVESDPFGLIEGMVVTAYAVQVTEGMIYINPAYQLALNRLQRALALAREHHYLGKEILGTDFSFDIEIRRAPVGYLAGEETSIISFLEGDIGTRPVPPYPEESGLWGQPTLIHNVETFYNISLLVYHDYSWFTATGLTDNPGTKCLTLAGAVARPGIIEIPLGISLREIIYGIGGGELPGQTIKAVHIGGPLGGYLPTEQLDTSFDHESLERLGVRMGAGTIEVLDQSECIVNRVYRHFQQTLQELCGQCTAGREGIYQIFAILQAMRQRESIPGGYTTIRELRNIFHELTEYVQHTSLCVYCESATLSLATAMEHFEREFEEHLQKRCKAGVCF</sequence>
<evidence type="ECO:0000313" key="9">
    <source>
        <dbReference type="EMBL" id="GAK61035.1"/>
    </source>
</evidence>
<dbReference type="InterPro" id="IPR011538">
    <property type="entry name" value="Nuo51_FMN-bd"/>
</dbReference>
<evidence type="ECO:0000256" key="4">
    <source>
        <dbReference type="ARBA" id="ARBA00023004"/>
    </source>
</evidence>
<name>A0A081C8Y0_VECG1</name>
<dbReference type="eggNOG" id="COG1894">
    <property type="taxonomic scope" value="Bacteria"/>
</dbReference>
<dbReference type="Gene3D" id="3.40.50.11540">
    <property type="entry name" value="NADH-ubiquinone oxidoreductase 51kDa subunit"/>
    <property type="match status" value="1"/>
</dbReference>
<dbReference type="GO" id="GO:0046872">
    <property type="term" value="F:metal ion binding"/>
    <property type="evidence" value="ECO:0007669"/>
    <property type="project" value="UniProtKB-KW"/>
</dbReference>
<proteinExistence type="inferred from homology"/>
<dbReference type="InterPro" id="IPR019554">
    <property type="entry name" value="Soluble_ligand-bd"/>
</dbReference>
<dbReference type="InterPro" id="IPR037207">
    <property type="entry name" value="Nuop51_4Fe4S-bd_sf"/>
</dbReference>
<dbReference type="PANTHER" id="PTHR43578">
    <property type="entry name" value="NADH-QUINONE OXIDOREDUCTASE SUBUNIT F"/>
    <property type="match status" value="1"/>
</dbReference>
<evidence type="ECO:0000259" key="8">
    <source>
        <dbReference type="Pfam" id="PF10589"/>
    </source>
</evidence>
<dbReference type="AlphaFoldDB" id="A0A081C8Y0"/>
<dbReference type="InterPro" id="IPR019575">
    <property type="entry name" value="Nuop51_4Fe4S-bd"/>
</dbReference>
<evidence type="ECO:0000256" key="3">
    <source>
        <dbReference type="ARBA" id="ARBA00022723"/>
    </source>
</evidence>
<feature type="domain" description="NADH-ubiquinone oxidoreductase 51kDa subunit iron-sulphur binding" evidence="8">
    <location>
        <begin position="519"/>
        <end position="604"/>
    </location>
</feature>
<keyword evidence="10" id="KW-1185">Reference proteome</keyword>
<evidence type="ECO:0000259" key="7">
    <source>
        <dbReference type="Pfam" id="PF10531"/>
    </source>
</evidence>
<accession>A0A081C8Y0</accession>
<dbReference type="HOGENOM" id="CLU_014881_3_2_0"/>
<dbReference type="SUPFAM" id="SSF140490">
    <property type="entry name" value="Nqo1C-terminal domain-like"/>
    <property type="match status" value="1"/>
</dbReference>
<dbReference type="Gene3D" id="6.10.250.1450">
    <property type="match status" value="1"/>
</dbReference>
<gene>
    <name evidence="9" type="ORF">U27_00933</name>
</gene>
<feature type="domain" description="NADH-ubiquinone oxidoreductase 51kDa subunit FMN-binding" evidence="6">
    <location>
        <begin position="221"/>
        <end position="402"/>
    </location>
</feature>
<protein>
    <submittedName>
        <fullName evidence="9">NADH dehydrogenase (Quinone)</fullName>
    </submittedName>
</protein>
<keyword evidence="4" id="KW-0408">Iron</keyword>
<feature type="domain" description="Soluble ligand binding" evidence="7">
    <location>
        <begin position="427"/>
        <end position="461"/>
    </location>
</feature>
<dbReference type="PANTHER" id="PTHR43578:SF3">
    <property type="entry name" value="NADH-QUINONE OXIDOREDUCTASE SUBUNIT F"/>
    <property type="match status" value="1"/>
</dbReference>
<keyword evidence="5" id="KW-0411">Iron-sulfur</keyword>
<dbReference type="Proteomes" id="UP000030661">
    <property type="component" value="Unassembled WGS sequence"/>
</dbReference>
<dbReference type="Gene3D" id="3.40.30.10">
    <property type="entry name" value="Glutaredoxin"/>
    <property type="match status" value="1"/>
</dbReference>
<dbReference type="Gene3D" id="1.20.1440.230">
    <property type="entry name" value="NADH-ubiquinone oxidoreductase 51kDa subunit, iron-sulphur binding domain"/>
    <property type="match status" value="1"/>
</dbReference>
<comment type="similarity">
    <text evidence="1">Belongs to the complex I 51 kDa subunit family.</text>
</comment>